<dbReference type="Proteomes" id="UP000694844">
    <property type="component" value="Chromosome 8"/>
</dbReference>
<dbReference type="KEGG" id="cvn:111107235"/>
<gene>
    <name evidence="7" type="primary">LOC111107235</name>
</gene>
<sequence length="186" mass="20378">MGVLLLLSIVTLLLLQPSLASSPSEFINDFGGYQSVCRAIGWQPGKDCAVDNIISVIAFHANLNANVDNISTNTTIRFGNVQLNKGNGYDSNTGIFTAPEAGVYYFAWSLLSKQGGTVYVAAVVDNIDHAHTCINNQQATHINTSGHLINELKKGSKVWLRTWYVQATFLHGGYYTYFSGHRINSF</sequence>
<dbReference type="OrthoDB" id="6068567at2759"/>
<evidence type="ECO:0000256" key="1">
    <source>
        <dbReference type="ARBA" id="ARBA00004613"/>
    </source>
</evidence>
<dbReference type="RefSeq" id="XP_022298034.1">
    <property type="nucleotide sequence ID" value="XM_022442326.1"/>
</dbReference>
<name>A0A8B8B5R1_CRAVI</name>
<comment type="subcellular location">
    <subcellularLocation>
        <location evidence="1">Secreted</location>
    </subcellularLocation>
</comment>
<protein>
    <submittedName>
        <fullName evidence="7">Complement C1q-like protein 4</fullName>
    </submittedName>
</protein>
<keyword evidence="2" id="KW-0964">Secreted</keyword>
<dbReference type="SMART" id="SM00110">
    <property type="entry name" value="C1Q"/>
    <property type="match status" value="1"/>
</dbReference>
<evidence type="ECO:0000256" key="4">
    <source>
        <dbReference type="SAM" id="SignalP"/>
    </source>
</evidence>
<dbReference type="Pfam" id="PF00386">
    <property type="entry name" value="C1q"/>
    <property type="match status" value="1"/>
</dbReference>
<dbReference type="PRINTS" id="PR00007">
    <property type="entry name" value="COMPLEMNTC1Q"/>
</dbReference>
<keyword evidence="3 4" id="KW-0732">Signal</keyword>
<evidence type="ECO:0000256" key="3">
    <source>
        <dbReference type="ARBA" id="ARBA00022729"/>
    </source>
</evidence>
<feature type="signal peptide" evidence="4">
    <location>
        <begin position="1"/>
        <end position="20"/>
    </location>
</feature>
<evidence type="ECO:0000313" key="6">
    <source>
        <dbReference type="Proteomes" id="UP000694844"/>
    </source>
</evidence>
<evidence type="ECO:0000256" key="2">
    <source>
        <dbReference type="ARBA" id="ARBA00022525"/>
    </source>
</evidence>
<feature type="chain" id="PRO_5034572669" evidence="4">
    <location>
        <begin position="21"/>
        <end position="186"/>
    </location>
</feature>
<accession>A0A8B8B5R1</accession>
<dbReference type="SUPFAM" id="SSF49842">
    <property type="entry name" value="TNF-like"/>
    <property type="match status" value="1"/>
</dbReference>
<feature type="domain" description="C1q" evidence="5">
    <location>
        <begin position="52"/>
        <end position="186"/>
    </location>
</feature>
<dbReference type="GO" id="GO:0005576">
    <property type="term" value="C:extracellular region"/>
    <property type="evidence" value="ECO:0007669"/>
    <property type="project" value="UniProtKB-SubCell"/>
</dbReference>
<dbReference type="AlphaFoldDB" id="A0A8B8B5R1"/>
<dbReference type="GeneID" id="111107235"/>
<evidence type="ECO:0000259" key="5">
    <source>
        <dbReference type="PROSITE" id="PS50871"/>
    </source>
</evidence>
<dbReference type="InterPro" id="IPR050822">
    <property type="entry name" value="Cerebellin_Synaptic_Org"/>
</dbReference>
<keyword evidence="6" id="KW-1185">Reference proteome</keyword>
<proteinExistence type="predicted"/>
<evidence type="ECO:0000313" key="7">
    <source>
        <dbReference type="RefSeq" id="XP_022298034.1"/>
    </source>
</evidence>
<organism evidence="6 7">
    <name type="scientific">Crassostrea virginica</name>
    <name type="common">Eastern oyster</name>
    <dbReference type="NCBI Taxonomy" id="6565"/>
    <lineage>
        <taxon>Eukaryota</taxon>
        <taxon>Metazoa</taxon>
        <taxon>Spiralia</taxon>
        <taxon>Lophotrochozoa</taxon>
        <taxon>Mollusca</taxon>
        <taxon>Bivalvia</taxon>
        <taxon>Autobranchia</taxon>
        <taxon>Pteriomorphia</taxon>
        <taxon>Ostreida</taxon>
        <taxon>Ostreoidea</taxon>
        <taxon>Ostreidae</taxon>
        <taxon>Crassostrea</taxon>
    </lineage>
</organism>
<dbReference type="InterPro" id="IPR001073">
    <property type="entry name" value="C1q_dom"/>
</dbReference>
<dbReference type="PROSITE" id="PS50871">
    <property type="entry name" value="C1Q"/>
    <property type="match status" value="1"/>
</dbReference>
<dbReference type="InterPro" id="IPR008983">
    <property type="entry name" value="Tumour_necrosis_fac-like_dom"/>
</dbReference>
<dbReference type="PANTHER" id="PTHR22923:SF116">
    <property type="entry name" value="C1Q DOMAIN-CONTAINING PROTEIN"/>
    <property type="match status" value="1"/>
</dbReference>
<dbReference type="PANTHER" id="PTHR22923">
    <property type="entry name" value="CEREBELLIN-RELATED"/>
    <property type="match status" value="1"/>
</dbReference>
<dbReference type="Gene3D" id="2.60.120.40">
    <property type="match status" value="1"/>
</dbReference>
<reference evidence="7" key="1">
    <citation type="submission" date="2025-08" db="UniProtKB">
        <authorList>
            <consortium name="RefSeq"/>
        </authorList>
    </citation>
    <scope>IDENTIFICATION</scope>
    <source>
        <tissue evidence="7">Whole sample</tissue>
    </source>
</reference>